<evidence type="ECO:0000313" key="5">
    <source>
        <dbReference type="Proteomes" id="UP000663851"/>
    </source>
</evidence>
<evidence type="ECO:0000313" key="3">
    <source>
        <dbReference type="EMBL" id="CAF4492246.1"/>
    </source>
</evidence>
<organism evidence="3 5">
    <name type="scientific">Rotaria socialis</name>
    <dbReference type="NCBI Taxonomy" id="392032"/>
    <lineage>
        <taxon>Eukaryota</taxon>
        <taxon>Metazoa</taxon>
        <taxon>Spiralia</taxon>
        <taxon>Gnathifera</taxon>
        <taxon>Rotifera</taxon>
        <taxon>Eurotatoria</taxon>
        <taxon>Bdelloidea</taxon>
        <taxon>Philodinida</taxon>
        <taxon>Philodinidae</taxon>
        <taxon>Rotaria</taxon>
    </lineage>
</organism>
<name>A0A820UX76_9BILA</name>
<dbReference type="Proteomes" id="UP000663851">
    <property type="component" value="Unassembled WGS sequence"/>
</dbReference>
<evidence type="ECO:0000256" key="1">
    <source>
        <dbReference type="SAM" id="Coils"/>
    </source>
</evidence>
<evidence type="ECO:0000313" key="6">
    <source>
        <dbReference type="Proteomes" id="UP000663873"/>
    </source>
</evidence>
<comment type="caution">
    <text evidence="3">The sequence shown here is derived from an EMBL/GenBank/DDBJ whole genome shotgun (WGS) entry which is preliminary data.</text>
</comment>
<evidence type="ECO:0000256" key="2">
    <source>
        <dbReference type="SAM" id="Phobius"/>
    </source>
</evidence>
<feature type="transmembrane region" description="Helical" evidence="2">
    <location>
        <begin position="335"/>
        <end position="358"/>
    </location>
</feature>
<reference evidence="3" key="1">
    <citation type="submission" date="2021-02" db="EMBL/GenBank/DDBJ databases">
        <authorList>
            <person name="Nowell W R."/>
        </authorList>
    </citation>
    <scope>NUCLEOTIDE SEQUENCE</scope>
</reference>
<evidence type="ECO:0000313" key="4">
    <source>
        <dbReference type="EMBL" id="CAF4622870.1"/>
    </source>
</evidence>
<dbReference type="AlphaFoldDB" id="A0A820UX76"/>
<keyword evidence="2" id="KW-1133">Transmembrane helix</keyword>
<dbReference type="Proteomes" id="UP000663873">
    <property type="component" value="Unassembled WGS sequence"/>
</dbReference>
<dbReference type="EMBL" id="CAJOBO010003427">
    <property type="protein sequence ID" value="CAF4492246.1"/>
    <property type="molecule type" value="Genomic_DNA"/>
</dbReference>
<keyword evidence="6" id="KW-1185">Reference proteome</keyword>
<protein>
    <submittedName>
        <fullName evidence="3">Uncharacterized protein</fullName>
    </submittedName>
</protein>
<proteinExistence type="predicted"/>
<gene>
    <name evidence="3" type="ORF">HFQ381_LOCUS27118</name>
    <name evidence="4" type="ORF">UJA718_LOCUS32127</name>
</gene>
<dbReference type="EMBL" id="CAJOBP010027401">
    <property type="protein sequence ID" value="CAF4622870.1"/>
    <property type="molecule type" value="Genomic_DNA"/>
</dbReference>
<keyword evidence="2" id="KW-0812">Transmembrane</keyword>
<keyword evidence="1" id="KW-0175">Coiled coil</keyword>
<accession>A0A820UX76</accession>
<feature type="transmembrane region" description="Helical" evidence="2">
    <location>
        <begin position="203"/>
        <end position="223"/>
    </location>
</feature>
<sequence length="395" mass="46808">MQSQIAAKNSPNKQSGRQQIEMILSRCHQLHREKQQSEALIQSEQLSNVDQPLKQQIKRIVVEKHERDDFDRIMEEDLENQLNELELEREEELKHIEQKQQQNQYETLLKQMKRYAHLDLIESTMQSSNKQMILMSFNETGSIQYSIPIGHDLTYRMFTNNTIILRILKQRIDTINKTFLRHLHPSPSTLAQDDCNNPIYGRYFIFIIVGLLLLILLNIIPIIRQICFKSSSKRNERNTNHFLNHNHPHSYQGEDSKKYSAKQNQITRWGHFSFPISSNETRHTQYRPETHLSYVKWHILRSSLNYTGPFLTSSSSSSSSILIDNEYKSMIEESYAIILLLIQLLLALILMNITIISWKKYANYQKHYKRIEHQQLRSDKETQGEPYYYEIVDIV</sequence>
<keyword evidence="2" id="KW-0472">Membrane</keyword>
<feature type="coiled-coil region" evidence="1">
    <location>
        <begin position="71"/>
        <end position="102"/>
    </location>
</feature>